<dbReference type="Gene3D" id="2.120.10.30">
    <property type="entry name" value="TolB, C-terminal domain"/>
    <property type="match status" value="1"/>
</dbReference>
<dbReference type="GO" id="GO:0020037">
    <property type="term" value="F:heme binding"/>
    <property type="evidence" value="ECO:0007669"/>
    <property type="project" value="InterPro"/>
</dbReference>
<evidence type="ECO:0000256" key="3">
    <source>
        <dbReference type="ARBA" id="ARBA00023004"/>
    </source>
</evidence>
<feature type="domain" description="Cytochrome c" evidence="5">
    <location>
        <begin position="870"/>
        <end position="1003"/>
    </location>
</feature>
<evidence type="ECO:0000313" key="7">
    <source>
        <dbReference type="Proteomes" id="UP000317648"/>
    </source>
</evidence>
<dbReference type="InterPro" id="IPR009056">
    <property type="entry name" value="Cyt_c-like_dom"/>
</dbReference>
<organism evidence="6 7">
    <name type="scientific">Lignipirellula cremea</name>
    <dbReference type="NCBI Taxonomy" id="2528010"/>
    <lineage>
        <taxon>Bacteria</taxon>
        <taxon>Pseudomonadati</taxon>
        <taxon>Planctomycetota</taxon>
        <taxon>Planctomycetia</taxon>
        <taxon>Pirellulales</taxon>
        <taxon>Pirellulaceae</taxon>
        <taxon>Lignipirellula</taxon>
    </lineage>
</organism>
<dbReference type="InterPro" id="IPR011042">
    <property type="entry name" value="6-blade_b-propeller_TolB-like"/>
</dbReference>
<dbReference type="SUPFAM" id="SSF50952">
    <property type="entry name" value="Soluble quinoprotein glucose dehydrogenase"/>
    <property type="match status" value="1"/>
</dbReference>
<dbReference type="InterPro" id="IPR013427">
    <property type="entry name" value="Haem-bd_dom_put"/>
</dbReference>
<dbReference type="AlphaFoldDB" id="A0A518DKE5"/>
<dbReference type="InterPro" id="IPR016024">
    <property type="entry name" value="ARM-type_fold"/>
</dbReference>
<dbReference type="Pfam" id="PF23500">
    <property type="entry name" value="DUF7133"/>
    <property type="match status" value="1"/>
</dbReference>
<dbReference type="Pfam" id="PF00034">
    <property type="entry name" value="Cytochrom_C"/>
    <property type="match status" value="1"/>
</dbReference>
<dbReference type="PROSITE" id="PS51007">
    <property type="entry name" value="CYTC"/>
    <property type="match status" value="1"/>
</dbReference>
<dbReference type="Proteomes" id="UP000317648">
    <property type="component" value="Chromosome"/>
</dbReference>
<keyword evidence="7" id="KW-1185">Reference proteome</keyword>
<evidence type="ECO:0000256" key="2">
    <source>
        <dbReference type="ARBA" id="ARBA00022723"/>
    </source>
</evidence>
<dbReference type="GO" id="GO:0046872">
    <property type="term" value="F:metal ion binding"/>
    <property type="evidence" value="ECO:0007669"/>
    <property type="project" value="UniProtKB-KW"/>
</dbReference>
<dbReference type="NCBIfam" id="TIGR02603">
    <property type="entry name" value="CxxCH_TIGR02603"/>
    <property type="match status" value="1"/>
</dbReference>
<keyword evidence="3 4" id="KW-0408">Iron</keyword>
<dbReference type="InterPro" id="IPR011989">
    <property type="entry name" value="ARM-like"/>
</dbReference>
<dbReference type="InterPro" id="IPR011041">
    <property type="entry name" value="Quinoprot_gluc/sorb_DH_b-prop"/>
</dbReference>
<dbReference type="InterPro" id="IPR013428">
    <property type="entry name" value="Membrane-bound_put_N"/>
</dbReference>
<dbReference type="KEGG" id="lcre:Pla8534_00500"/>
<evidence type="ECO:0000256" key="4">
    <source>
        <dbReference type="PROSITE-ProRule" id="PRU00433"/>
    </source>
</evidence>
<dbReference type="PANTHER" id="PTHR33546">
    <property type="entry name" value="LARGE, MULTIFUNCTIONAL SECRETED PROTEIN-RELATED"/>
    <property type="match status" value="1"/>
</dbReference>
<dbReference type="OrthoDB" id="230287at2"/>
<dbReference type="SMART" id="SM00567">
    <property type="entry name" value="EZ_HEAT"/>
    <property type="match status" value="5"/>
</dbReference>
<sequence length="1003" mass="110287">MNQFTRRTLVILQCIVVLLLATSIASSGLAEDKSLKELLPRLKPLEPQDALKSFRIERGFRMELVAAEPDVVDPIALAFDEHRRMYVCEDRDYPFPAEEGQPPLGRVRLLEDEDRDGHYERSTVFAENVHWPSGAACWKGGVFIAAPPQILYLKDTNGDRKADVRQVVFEGFGTAAAEDIMNNLKWGLDNRIYGAASYNGGEVRREGDDRSKPISVRGASFRFDPVAFQLDQLPGTGDFGNCFDDWGNRFVSNAGQLLMHPVYGEPYLGRNPHLTVRDVLHRSASAKRDMFSISPPEPWRVVRKRFWERWVDTTRDMRASRFSDAELAERGFVTGAAGVAIYRGSKFPREYDGNSFTAEPAGNVVIRLRVQPSGVTFDAFPTSSEREFLASTDNWFRPVNVANGPDGCLYICDMYRELIEDPSAIPDDILKLMDVASGRDRGRIYRIVFDTERDSETPLLSDASTAQLVAALSDTNAWTRETAQRLLVERQDRSAVSALRTLLAHSEMPQARLHALWTNEALGGNDETTLLTALGDRHPAVREHAVRIAERRMNSLPTVCPKILEMAQDEAPRVRYQVAFTLGECADRNAAIDALATIAARDAKDPYFQAAVLSSVPAEADKLLAALAKQNVFARTENDALLGQLIGAIASRGDKAEIDGTIAFATSNQIPADSTRSILLSMAAGLARGGAALRTVIARQPHEVRNHIAAILDRARADASDDRIAGGDRLEAVQLLRYSDWTKVSEALASLLTAHEPATIQVAAVQSLSAFDNAEVASRLIDGWRGLSPAVRSEAAEALLSRPVRAAALLKAVRDGGIPAGDLDPARQEAFLNHRDAEIRALAAEVFGQISRPTRSKVVEAYRASLEQPGDAGRGAAVFQARCAACHARSNDGKQVGPDLATVQNRSPEQLLLQILDPNREVKPQYLNYQAMTDEGRILSGIIAAESESSLTLRRAEGAEDVIARQTLESFKSSGLSLMPEGLEQNINPQQMADLLRYLQTMK</sequence>
<gene>
    <name evidence="6" type="ORF">Pla8534_00500</name>
</gene>
<proteinExistence type="predicted"/>
<dbReference type="EMBL" id="CP036433">
    <property type="protein sequence ID" value="QDU92305.1"/>
    <property type="molecule type" value="Genomic_DNA"/>
</dbReference>
<dbReference type="InterPro" id="IPR055557">
    <property type="entry name" value="DUF7133"/>
</dbReference>
<dbReference type="Pfam" id="PF13646">
    <property type="entry name" value="HEAT_2"/>
    <property type="match status" value="1"/>
</dbReference>
<dbReference type="SUPFAM" id="SSF46626">
    <property type="entry name" value="Cytochrome c"/>
    <property type="match status" value="1"/>
</dbReference>
<evidence type="ECO:0000259" key="5">
    <source>
        <dbReference type="PROSITE" id="PS51007"/>
    </source>
</evidence>
<accession>A0A518DKE5</accession>
<protein>
    <submittedName>
        <fullName evidence="6">Cytochrome c</fullName>
    </submittedName>
</protein>
<evidence type="ECO:0000313" key="6">
    <source>
        <dbReference type="EMBL" id="QDU92305.1"/>
    </source>
</evidence>
<dbReference type="InterPro" id="IPR036909">
    <property type="entry name" value="Cyt_c-like_dom_sf"/>
</dbReference>
<keyword evidence="1 4" id="KW-0349">Heme</keyword>
<dbReference type="Gene3D" id="1.25.10.10">
    <property type="entry name" value="Leucine-rich Repeat Variant"/>
    <property type="match status" value="1"/>
</dbReference>
<dbReference type="GO" id="GO:0009055">
    <property type="term" value="F:electron transfer activity"/>
    <property type="evidence" value="ECO:0007669"/>
    <property type="project" value="InterPro"/>
</dbReference>
<dbReference type="PANTHER" id="PTHR33546:SF1">
    <property type="entry name" value="LARGE, MULTIFUNCTIONAL SECRETED PROTEIN"/>
    <property type="match status" value="1"/>
</dbReference>
<dbReference type="SUPFAM" id="SSF48371">
    <property type="entry name" value="ARM repeat"/>
    <property type="match status" value="1"/>
</dbReference>
<dbReference type="NCBIfam" id="TIGR02604">
    <property type="entry name" value="Piru_Ver_Nterm"/>
    <property type="match status" value="1"/>
</dbReference>
<dbReference type="InterPro" id="IPR004155">
    <property type="entry name" value="PBS_lyase_HEAT"/>
</dbReference>
<dbReference type="Gene3D" id="1.10.760.10">
    <property type="entry name" value="Cytochrome c-like domain"/>
    <property type="match status" value="1"/>
</dbReference>
<keyword evidence="2 4" id="KW-0479">Metal-binding</keyword>
<reference evidence="6 7" key="1">
    <citation type="submission" date="2019-02" db="EMBL/GenBank/DDBJ databases">
        <title>Deep-cultivation of Planctomycetes and their phenomic and genomic characterization uncovers novel biology.</title>
        <authorList>
            <person name="Wiegand S."/>
            <person name="Jogler M."/>
            <person name="Boedeker C."/>
            <person name="Pinto D."/>
            <person name="Vollmers J."/>
            <person name="Rivas-Marin E."/>
            <person name="Kohn T."/>
            <person name="Peeters S.H."/>
            <person name="Heuer A."/>
            <person name="Rast P."/>
            <person name="Oberbeckmann S."/>
            <person name="Bunk B."/>
            <person name="Jeske O."/>
            <person name="Meyerdierks A."/>
            <person name="Storesund J.E."/>
            <person name="Kallscheuer N."/>
            <person name="Luecker S."/>
            <person name="Lage O.M."/>
            <person name="Pohl T."/>
            <person name="Merkel B.J."/>
            <person name="Hornburger P."/>
            <person name="Mueller R.-W."/>
            <person name="Bruemmer F."/>
            <person name="Labrenz M."/>
            <person name="Spormann A.M."/>
            <person name="Op den Camp H."/>
            <person name="Overmann J."/>
            <person name="Amann R."/>
            <person name="Jetten M.S.M."/>
            <person name="Mascher T."/>
            <person name="Medema M.H."/>
            <person name="Devos D.P."/>
            <person name="Kaster A.-K."/>
            <person name="Ovreas L."/>
            <person name="Rohde M."/>
            <person name="Galperin M.Y."/>
            <person name="Jogler C."/>
        </authorList>
    </citation>
    <scope>NUCLEOTIDE SEQUENCE [LARGE SCALE GENOMIC DNA]</scope>
    <source>
        <strain evidence="6 7">Pla85_3_4</strain>
    </source>
</reference>
<evidence type="ECO:0000256" key="1">
    <source>
        <dbReference type="ARBA" id="ARBA00022617"/>
    </source>
</evidence>
<name>A0A518DKE5_9BACT</name>